<evidence type="ECO:0000313" key="9">
    <source>
        <dbReference type="Proteomes" id="UP000323067"/>
    </source>
</evidence>
<evidence type="ECO:0000256" key="3">
    <source>
        <dbReference type="ARBA" id="ARBA00022989"/>
    </source>
</evidence>
<keyword evidence="5" id="KW-0539">Nucleus</keyword>
<dbReference type="Pfam" id="PF05705">
    <property type="entry name" value="DUF829"/>
    <property type="match status" value="1"/>
</dbReference>
<dbReference type="OrthoDB" id="77878at2759"/>
<keyword evidence="2" id="KW-0812">Transmembrane</keyword>
<keyword evidence="4" id="KW-0472">Membrane</keyword>
<evidence type="ECO:0000256" key="1">
    <source>
        <dbReference type="ARBA" id="ARBA00004126"/>
    </source>
</evidence>
<name>A0A2H4SK90_CORMI</name>
<comment type="subcellular location">
    <subcellularLocation>
        <location evidence="6">Endomembrane system</location>
        <topology evidence="6">Single-pass membrane protein</topology>
    </subcellularLocation>
    <subcellularLocation>
        <location evidence="1">Nucleus membrane</location>
    </subcellularLocation>
</comment>
<protein>
    <submittedName>
        <fullName evidence="8">DUF829 domain</fullName>
    </submittedName>
</protein>
<gene>
    <name evidence="8" type="ORF">A9K55_008914</name>
</gene>
<dbReference type="Proteomes" id="UP000323067">
    <property type="component" value="Chromosome vii"/>
</dbReference>
<evidence type="ECO:0000256" key="5">
    <source>
        <dbReference type="ARBA" id="ARBA00023242"/>
    </source>
</evidence>
<accession>A0A2H4SK90</accession>
<sequence>MPPPSFVRVNEIVSVQHPATKNDQSSSTTADSESTPVPPETILFLSWADASARHIEKYTSLYRQLYPGARIILVETGMVQFFLRPARARRRLVAPVVDMLRDSAADSLLVHIMSNAGAQQWCVINQARSDADARTLANAPTVIDSAPGRAHLKQTWAAIAGSLPRAHAPRLVLSLVLGVFLGLLFASKYVMPGTNSLDVVRQQLNEHAPTVAGARRCYIYSEQDRLVGWEDVQDHAKEAEKKGWCVELVRSQAGVHVGHLKENPQRYRESIEGTWLPRSKL</sequence>
<keyword evidence="3" id="KW-1133">Transmembrane helix</keyword>
<reference evidence="8 9" key="1">
    <citation type="journal article" date="2017" name="BMC Genomics">
        <title>Chromosome level assembly and secondary metabolite potential of the parasitic fungus Cordyceps militaris.</title>
        <authorList>
            <person name="Kramer G.J."/>
            <person name="Nodwell J.R."/>
        </authorList>
    </citation>
    <scope>NUCLEOTIDE SEQUENCE [LARGE SCALE GENOMIC DNA]</scope>
    <source>
        <strain evidence="8 9">ATCC 34164</strain>
    </source>
</reference>
<dbReference type="AlphaFoldDB" id="A0A2H4SK90"/>
<feature type="region of interest" description="Disordered" evidence="7">
    <location>
        <begin position="17"/>
        <end position="37"/>
    </location>
</feature>
<dbReference type="VEuPathDB" id="FungiDB:A9K55_008914"/>
<organism evidence="8 9">
    <name type="scientific">Cordyceps militaris</name>
    <name type="common">Caterpillar fungus</name>
    <name type="synonym">Clavaria militaris</name>
    <dbReference type="NCBI Taxonomy" id="73501"/>
    <lineage>
        <taxon>Eukaryota</taxon>
        <taxon>Fungi</taxon>
        <taxon>Dikarya</taxon>
        <taxon>Ascomycota</taxon>
        <taxon>Pezizomycotina</taxon>
        <taxon>Sordariomycetes</taxon>
        <taxon>Hypocreomycetidae</taxon>
        <taxon>Hypocreales</taxon>
        <taxon>Cordycipitaceae</taxon>
        <taxon>Cordyceps</taxon>
    </lineage>
</organism>
<evidence type="ECO:0000256" key="4">
    <source>
        <dbReference type="ARBA" id="ARBA00023136"/>
    </source>
</evidence>
<evidence type="ECO:0000256" key="2">
    <source>
        <dbReference type="ARBA" id="ARBA00022692"/>
    </source>
</evidence>
<dbReference type="InterPro" id="IPR008547">
    <property type="entry name" value="DUF829_TMEM53"/>
</dbReference>
<dbReference type="VEuPathDB" id="FungiDB:CCM_08661"/>
<dbReference type="GO" id="GO:0031965">
    <property type="term" value="C:nuclear membrane"/>
    <property type="evidence" value="ECO:0007669"/>
    <property type="project" value="UniProtKB-SubCell"/>
</dbReference>
<dbReference type="EMBL" id="CP023324">
    <property type="protein sequence ID" value="ATY63524.1"/>
    <property type="molecule type" value="Genomic_DNA"/>
</dbReference>
<evidence type="ECO:0000256" key="7">
    <source>
        <dbReference type="SAM" id="MobiDB-lite"/>
    </source>
</evidence>
<proteinExistence type="predicted"/>
<feature type="compositionally biased region" description="Polar residues" evidence="7">
    <location>
        <begin position="17"/>
        <end position="35"/>
    </location>
</feature>
<dbReference type="PANTHER" id="PTHR12265">
    <property type="entry name" value="TRANSMEMBRANE PROTEIN 53"/>
    <property type="match status" value="1"/>
</dbReference>
<dbReference type="PANTHER" id="PTHR12265:SF30">
    <property type="entry name" value="TRANSMEMBRANE PROTEIN 53"/>
    <property type="match status" value="1"/>
</dbReference>
<evidence type="ECO:0000313" key="8">
    <source>
        <dbReference type="EMBL" id="ATY63524.1"/>
    </source>
</evidence>
<evidence type="ECO:0000256" key="6">
    <source>
        <dbReference type="ARBA" id="ARBA00037847"/>
    </source>
</evidence>